<dbReference type="RefSeq" id="WP_338732701.1">
    <property type="nucleotide sequence ID" value="NZ_CP136924.1"/>
</dbReference>
<feature type="signal peptide" evidence="1">
    <location>
        <begin position="1"/>
        <end position="18"/>
    </location>
</feature>
<evidence type="ECO:0000313" key="4">
    <source>
        <dbReference type="Proteomes" id="UP001368318"/>
    </source>
</evidence>
<organism evidence="2 4">
    <name type="scientific">Mangrovimonas cancribranchiae</name>
    <dbReference type="NCBI Taxonomy" id="3080055"/>
    <lineage>
        <taxon>Bacteria</taxon>
        <taxon>Pseudomonadati</taxon>
        <taxon>Bacteroidota</taxon>
        <taxon>Flavobacteriia</taxon>
        <taxon>Flavobacteriales</taxon>
        <taxon>Flavobacteriaceae</taxon>
        <taxon>Mangrovimonas</taxon>
    </lineage>
</organism>
<protein>
    <recommendedName>
        <fullName evidence="5">TonB C-terminal domain-containing protein</fullName>
    </recommendedName>
</protein>
<evidence type="ECO:0000313" key="2">
    <source>
        <dbReference type="EMBL" id="WXA04124.1"/>
    </source>
</evidence>
<evidence type="ECO:0008006" key="5">
    <source>
        <dbReference type="Google" id="ProtNLM"/>
    </source>
</evidence>
<accession>A0AAU6P402</accession>
<keyword evidence="4" id="KW-1185">Reference proteome</keyword>
<sequence length="158" mass="18290">MKKLITVILLLCFTSCNYFDVKKTSTETILNEELKTFNWKDVDEYPSFSSCDNTFQKEERKRCFTQTLIKTISNRLAHQNIVVTEDVTDTVMMRLQVSYKGELKVLSIKADTLTYQQIPKIDSLLVSTLDSLPKIYPAVKRSQQVTTEFSLPIRIHVN</sequence>
<dbReference type="EMBL" id="CP136925">
    <property type="protein sequence ID" value="WXA13458.1"/>
    <property type="molecule type" value="Genomic_DNA"/>
</dbReference>
<dbReference type="EMBL" id="CP136924">
    <property type="protein sequence ID" value="WXA04124.1"/>
    <property type="molecule type" value="Genomic_DNA"/>
</dbReference>
<proteinExistence type="predicted"/>
<keyword evidence="1" id="KW-0732">Signal</keyword>
<evidence type="ECO:0000256" key="1">
    <source>
        <dbReference type="SAM" id="SignalP"/>
    </source>
</evidence>
<dbReference type="AlphaFoldDB" id="A0AAU6P402"/>
<gene>
    <name evidence="3" type="ORF">R3L15_00965</name>
    <name evidence="2" type="ORF">R3L16_06430</name>
</gene>
<reference evidence="2 4" key="1">
    <citation type="submission" date="2023-10" db="EMBL/GenBank/DDBJ databases">
        <title>Culture-based analysis of two novel bacteria associated with mangrove crab gills.</title>
        <authorList>
            <person name="Yang X."/>
            <person name="Garuglieri E."/>
            <person name="Van Goethem M.W."/>
            <person name="Fusi M."/>
            <person name="Marasco R."/>
            <person name="Daffonchio D.G."/>
        </authorList>
    </citation>
    <scope>NUCLEOTIDE SEQUENCE [LARGE SCALE GENOMIC DNA]</scope>
    <source>
        <strain evidence="3">UG2-1</strain>
        <strain evidence="2">UG2-2</strain>
        <strain evidence="4">UG2_2</strain>
    </source>
</reference>
<name>A0AAU6P402_9FLAO</name>
<dbReference type="KEGG" id="mcaa:R3L15_00965"/>
<evidence type="ECO:0000313" key="3">
    <source>
        <dbReference type="EMBL" id="WXA13458.1"/>
    </source>
</evidence>
<feature type="chain" id="PRO_5044712924" description="TonB C-terminal domain-containing protein" evidence="1">
    <location>
        <begin position="19"/>
        <end position="158"/>
    </location>
</feature>
<dbReference type="Proteomes" id="UP001368318">
    <property type="component" value="Chromosome"/>
</dbReference>